<gene>
    <name evidence="2" type="ORF">D1Z90_02595</name>
</gene>
<evidence type="ECO:0008006" key="4">
    <source>
        <dbReference type="Google" id="ProtNLM"/>
    </source>
</evidence>
<protein>
    <recommendedName>
        <fullName evidence="4">O-antigen ligase domain-containing protein</fullName>
    </recommendedName>
</protein>
<dbReference type="OrthoDB" id="7065444at2"/>
<feature type="transmembrane region" description="Helical" evidence="1">
    <location>
        <begin position="205"/>
        <end position="231"/>
    </location>
</feature>
<keyword evidence="1" id="KW-1133">Transmembrane helix</keyword>
<dbReference type="EMBL" id="QZCH01000001">
    <property type="protein sequence ID" value="RJG51635.1"/>
    <property type="molecule type" value="Genomic_DNA"/>
</dbReference>
<feature type="transmembrane region" description="Helical" evidence="1">
    <location>
        <begin position="366"/>
        <end position="384"/>
    </location>
</feature>
<proteinExistence type="predicted"/>
<feature type="transmembrane region" description="Helical" evidence="1">
    <location>
        <begin position="41"/>
        <end position="59"/>
    </location>
</feature>
<name>A0A418YKX7_9GAMM</name>
<evidence type="ECO:0000313" key="2">
    <source>
        <dbReference type="EMBL" id="RJG51635.1"/>
    </source>
</evidence>
<feature type="transmembrane region" description="Helical" evidence="1">
    <location>
        <begin position="16"/>
        <end position="35"/>
    </location>
</feature>
<accession>A0A418YKX7</accession>
<keyword evidence="1" id="KW-0472">Membrane</keyword>
<feature type="transmembrane region" description="Helical" evidence="1">
    <location>
        <begin position="168"/>
        <end position="193"/>
    </location>
</feature>
<keyword evidence="1" id="KW-0812">Transmembrane</keyword>
<keyword evidence="3" id="KW-1185">Reference proteome</keyword>
<feature type="transmembrane region" description="Helical" evidence="1">
    <location>
        <begin position="71"/>
        <end position="93"/>
    </location>
</feature>
<feature type="transmembrane region" description="Helical" evidence="1">
    <location>
        <begin position="420"/>
        <end position="439"/>
    </location>
</feature>
<dbReference type="RefSeq" id="WP_119909159.1">
    <property type="nucleotide sequence ID" value="NZ_QZCH01000001.1"/>
</dbReference>
<feature type="transmembrane region" description="Helical" evidence="1">
    <location>
        <begin position="243"/>
        <end position="264"/>
    </location>
</feature>
<dbReference type="Proteomes" id="UP000283255">
    <property type="component" value="Unassembled WGS sequence"/>
</dbReference>
<comment type="caution">
    <text evidence="2">The sequence shown here is derived from an EMBL/GenBank/DDBJ whole genome shotgun (WGS) entry which is preliminary data.</text>
</comment>
<feature type="transmembrane region" description="Helical" evidence="1">
    <location>
        <begin position="396"/>
        <end position="414"/>
    </location>
</feature>
<evidence type="ECO:0000313" key="3">
    <source>
        <dbReference type="Proteomes" id="UP000283255"/>
    </source>
</evidence>
<reference evidence="2 3" key="2">
    <citation type="submission" date="2019-01" db="EMBL/GenBank/DDBJ databases">
        <title>Motilimonas pumilus sp. nov., isolated from the gut of sea cucumber (Apostichopus japonicus).</title>
        <authorList>
            <person name="Wang F.-Q."/>
            <person name="Ren L.-H."/>
            <person name="Lin Y.-W."/>
            <person name="Sun G.-H."/>
            <person name="Du Z.-J."/>
            <person name="Zhao J.-X."/>
            <person name="Liu X.-J."/>
            <person name="Liu L.-J."/>
        </authorList>
    </citation>
    <scope>NUCLEOTIDE SEQUENCE [LARGE SCALE GENOMIC DNA]</scope>
    <source>
        <strain evidence="2 3">PLHSC7-2</strain>
    </source>
</reference>
<reference evidence="2 3" key="1">
    <citation type="submission" date="2018-09" db="EMBL/GenBank/DDBJ databases">
        <authorList>
            <person name="Wang F."/>
        </authorList>
    </citation>
    <scope>NUCLEOTIDE SEQUENCE [LARGE SCALE GENOMIC DNA]</scope>
    <source>
        <strain evidence="2 3">PLHSC7-2</strain>
    </source>
</reference>
<sequence>MLVPAEQKFGFGLDKLPLAFLLIFNLVIVGTIASYLNFPEFYWLANILCVCVGGWFFLYHSQKGMNISVPASILILWLLYLLVNFTFITPVIILQKIAVKDYIFPTLFLCALTQVKFTEANYSYFYKLIRVIALLQIPFLLHQFLFLAHNSLSGREVDWDILVGTFGFVYQGGGGNSAGFLLFQCYFATLCITKLRKGLGDNLDILAIIITTSTIFFIEVKIILALVFFMLASILGLKDLKNIKVVLSSFGFTLGFIFLVFYNYNANYSTGDREGRGMEEYITDIYESYFVEEEAGTFESTEVSRGLAIKIWAQGNLIEKNEKTYFGHGLTSSKGSNEYVREAAIFGSYLYFASTQFAIYLWDTGIFGVTILAFLLLSLLYYAMKGKSSPLPYESIFSGGAMFIFISMFLYSLYSASMHVNAVSFTVFAFAMSTCFGFINNGGRQNG</sequence>
<evidence type="ECO:0000256" key="1">
    <source>
        <dbReference type="SAM" id="Phobius"/>
    </source>
</evidence>
<feature type="transmembrane region" description="Helical" evidence="1">
    <location>
        <begin position="129"/>
        <end position="148"/>
    </location>
</feature>
<organism evidence="2 3">
    <name type="scientific">Motilimonas pumila</name>
    <dbReference type="NCBI Taxonomy" id="2303987"/>
    <lineage>
        <taxon>Bacteria</taxon>
        <taxon>Pseudomonadati</taxon>
        <taxon>Pseudomonadota</taxon>
        <taxon>Gammaproteobacteria</taxon>
        <taxon>Alteromonadales</taxon>
        <taxon>Alteromonadales genera incertae sedis</taxon>
        <taxon>Motilimonas</taxon>
    </lineage>
</organism>
<dbReference type="AlphaFoldDB" id="A0A418YKX7"/>